<accession>A0ABS1DG69</accession>
<name>A0ABS1DG69_9PROT</name>
<dbReference type="Gene3D" id="3.40.630.30">
    <property type="match status" value="1"/>
</dbReference>
<dbReference type="InterPro" id="IPR016181">
    <property type="entry name" value="Acyl_CoA_acyltransferase"/>
</dbReference>
<dbReference type="InterPro" id="IPR000182">
    <property type="entry name" value="GNAT_dom"/>
</dbReference>
<dbReference type="EMBL" id="NRRL01000034">
    <property type="protein sequence ID" value="MBK1668961.1"/>
    <property type="molecule type" value="Genomic_DNA"/>
</dbReference>
<organism evidence="2 3">
    <name type="scientific">Rhodovibrio sodomensis</name>
    <dbReference type="NCBI Taxonomy" id="1088"/>
    <lineage>
        <taxon>Bacteria</taxon>
        <taxon>Pseudomonadati</taxon>
        <taxon>Pseudomonadota</taxon>
        <taxon>Alphaproteobacteria</taxon>
        <taxon>Rhodospirillales</taxon>
        <taxon>Rhodovibrionaceae</taxon>
        <taxon>Rhodovibrio</taxon>
    </lineage>
</organism>
<protein>
    <recommendedName>
        <fullName evidence="1">N-acetyltransferase domain-containing protein</fullName>
    </recommendedName>
</protein>
<reference evidence="2 3" key="1">
    <citation type="journal article" date="2020" name="Microorganisms">
        <title>Osmotic Adaptation and Compatible Solute Biosynthesis of Phototrophic Bacteria as Revealed from Genome Analyses.</title>
        <authorList>
            <person name="Imhoff J.F."/>
            <person name="Rahn T."/>
            <person name="Kunzel S."/>
            <person name="Keller A."/>
            <person name="Neulinger S.C."/>
        </authorList>
    </citation>
    <scope>NUCLEOTIDE SEQUENCE [LARGE SCALE GENOMIC DNA]</scope>
    <source>
        <strain evidence="2 3">DSM 9895</strain>
    </source>
</reference>
<evidence type="ECO:0000313" key="2">
    <source>
        <dbReference type="EMBL" id="MBK1668961.1"/>
    </source>
</evidence>
<dbReference type="Proteomes" id="UP001296873">
    <property type="component" value="Unassembled WGS sequence"/>
</dbReference>
<dbReference type="SUPFAM" id="SSF55729">
    <property type="entry name" value="Acyl-CoA N-acyltransferases (Nat)"/>
    <property type="match status" value="1"/>
</dbReference>
<proteinExistence type="predicted"/>
<evidence type="ECO:0000259" key="1">
    <source>
        <dbReference type="Pfam" id="PF00583"/>
    </source>
</evidence>
<dbReference type="Pfam" id="PF00583">
    <property type="entry name" value="Acetyltransf_1"/>
    <property type="match status" value="1"/>
</dbReference>
<comment type="caution">
    <text evidence="2">The sequence shown here is derived from an EMBL/GenBank/DDBJ whole genome shotgun (WGS) entry which is preliminary data.</text>
</comment>
<gene>
    <name evidence="2" type="ORF">CKO28_13060</name>
</gene>
<sequence>MRLFEKLTGLRRAVGWYNAALYLLDRGADRLGLPLRARRYYFVVQPVQGPRLPARRGRGLQVKTFDTPSPELAQLPLTEDVIRYRFDQRATCFCVFRDDTVAGCLWLCPGDYVEDEVSAVYRPLPENATVWDFDVYVDPNQRGALVFPKLWDEANASLRTRGVRWSVSRISAFNEGSLAAHRRLGARVVGAATFLRLGPLQAASCSLGPRVHFSAARSKGPLIRVPVEGPDGVTGQ</sequence>
<keyword evidence="3" id="KW-1185">Reference proteome</keyword>
<evidence type="ECO:0000313" key="3">
    <source>
        <dbReference type="Proteomes" id="UP001296873"/>
    </source>
</evidence>
<feature type="domain" description="N-acetyltransferase" evidence="1">
    <location>
        <begin position="78"/>
        <end position="185"/>
    </location>
</feature>